<feature type="site" description="Important for substrate specificity" evidence="8">
    <location>
        <position position="191"/>
    </location>
</feature>
<dbReference type="AlphaFoldDB" id="A0AA42IZF3"/>
<evidence type="ECO:0000256" key="3">
    <source>
        <dbReference type="ARBA" id="ARBA00022605"/>
    </source>
</evidence>
<feature type="binding site" evidence="8">
    <location>
        <position position="191"/>
    </location>
    <ligand>
        <name>substrate</name>
    </ligand>
</feature>
<dbReference type="InterPro" id="IPR005697">
    <property type="entry name" value="HST_MetA"/>
</dbReference>
<feature type="site" description="Important for acyl-CoA specificity" evidence="8">
    <location>
        <position position="111"/>
    </location>
</feature>
<gene>
    <name evidence="10" type="primary">metA</name>
    <name evidence="8" type="synonym">metAA</name>
    <name evidence="10" type="ORF">PBV87_01485</name>
</gene>
<evidence type="ECO:0000256" key="4">
    <source>
        <dbReference type="ARBA" id="ARBA00022679"/>
    </source>
</evidence>
<keyword evidence="4 8" id="KW-0808">Transferase</keyword>
<dbReference type="FunFam" id="3.40.50.880:FF:000004">
    <property type="entry name" value="Homoserine O-succinyltransferase"/>
    <property type="match status" value="1"/>
</dbReference>
<dbReference type="PANTHER" id="PTHR20919">
    <property type="entry name" value="HOMOSERINE O-SUCCINYLTRANSFERASE"/>
    <property type="match status" value="1"/>
</dbReference>
<keyword evidence="2 8" id="KW-0963">Cytoplasm</keyword>
<dbReference type="GO" id="GO:0019281">
    <property type="term" value="P:L-methionine biosynthetic process from homoserine via O-succinyl-L-homoserine and cystathionine"/>
    <property type="evidence" value="ECO:0007669"/>
    <property type="project" value="InterPro"/>
</dbReference>
<dbReference type="Gene3D" id="3.40.50.880">
    <property type="match status" value="1"/>
</dbReference>
<evidence type="ECO:0000256" key="7">
    <source>
        <dbReference type="ARBA" id="ARBA00049043"/>
    </source>
</evidence>
<comment type="function">
    <text evidence="8">Transfers an acetyl group from acetyl-CoA to L-homoserine, forming acetyl-L-homoserine.</text>
</comment>
<dbReference type="NCBIfam" id="TIGR01001">
    <property type="entry name" value="metA"/>
    <property type="match status" value="1"/>
</dbReference>
<dbReference type="PANTHER" id="PTHR20919:SF0">
    <property type="entry name" value="HOMOSERINE O-SUCCINYLTRANSFERASE"/>
    <property type="match status" value="1"/>
</dbReference>
<dbReference type="Proteomes" id="UP001169242">
    <property type="component" value="Unassembled WGS sequence"/>
</dbReference>
<dbReference type="GO" id="GO:0005737">
    <property type="term" value="C:cytoplasm"/>
    <property type="evidence" value="ECO:0007669"/>
    <property type="project" value="UniProtKB-SubCell"/>
</dbReference>
<accession>A0AA42IZF3</accession>
<evidence type="ECO:0000256" key="1">
    <source>
        <dbReference type="ARBA" id="ARBA00004496"/>
    </source>
</evidence>
<organism evidence="10 11">
    <name type="scientific">Holtiella tumoricola</name>
    <dbReference type="NCBI Taxonomy" id="3018743"/>
    <lineage>
        <taxon>Bacteria</taxon>
        <taxon>Bacillati</taxon>
        <taxon>Bacillota</taxon>
        <taxon>Clostridia</taxon>
        <taxon>Lachnospirales</taxon>
        <taxon>Cellulosilyticaceae</taxon>
        <taxon>Holtiella</taxon>
    </lineage>
</organism>
<evidence type="ECO:0000256" key="6">
    <source>
        <dbReference type="ARBA" id="ARBA00023315"/>
    </source>
</evidence>
<keyword evidence="6 8" id="KW-0012">Acyltransferase</keyword>
<name>A0AA42IZF3_9FIRM</name>
<feature type="active site" description="Acyl-thioester intermediate" evidence="8 9">
    <location>
        <position position="142"/>
    </location>
</feature>
<dbReference type="EMBL" id="JAQIFT010000010">
    <property type="protein sequence ID" value="MDA3730188.1"/>
    <property type="molecule type" value="Genomic_DNA"/>
</dbReference>
<keyword evidence="5 8" id="KW-0486">Methionine biosynthesis</keyword>
<dbReference type="InterPro" id="IPR033752">
    <property type="entry name" value="MetA_family"/>
</dbReference>
<feature type="active site" evidence="8">
    <location>
        <position position="236"/>
    </location>
</feature>
<dbReference type="RefSeq" id="WP_053984714.1">
    <property type="nucleotide sequence ID" value="NZ_JAQIFT010000010.1"/>
</dbReference>
<comment type="caution">
    <text evidence="8">Lacks conserved residue(s) required for the propagation of feature annotation.</text>
</comment>
<evidence type="ECO:0000256" key="8">
    <source>
        <dbReference type="HAMAP-Rule" id="MF_00295"/>
    </source>
</evidence>
<comment type="similarity">
    <text evidence="8">Belongs to the MetA family.</text>
</comment>
<proteinExistence type="inferred from homology"/>
<dbReference type="SUPFAM" id="SSF52317">
    <property type="entry name" value="Class I glutamine amidotransferase-like"/>
    <property type="match status" value="1"/>
</dbReference>
<comment type="catalytic activity">
    <reaction evidence="7 8">
        <text>L-homoserine + acetyl-CoA = O-acetyl-L-homoserine + CoA</text>
        <dbReference type="Rhea" id="RHEA:13701"/>
        <dbReference type="ChEBI" id="CHEBI:57287"/>
        <dbReference type="ChEBI" id="CHEBI:57288"/>
        <dbReference type="ChEBI" id="CHEBI:57476"/>
        <dbReference type="ChEBI" id="CHEBI:57716"/>
        <dbReference type="EC" id="2.3.1.31"/>
    </reaction>
</comment>
<dbReference type="HAMAP" id="MF_00295">
    <property type="entry name" value="MetA_acyltransf"/>
    <property type="match status" value="1"/>
</dbReference>
<evidence type="ECO:0000256" key="2">
    <source>
        <dbReference type="ARBA" id="ARBA00022490"/>
    </source>
</evidence>
<comment type="caution">
    <text evidence="10">The sequence shown here is derived from an EMBL/GenBank/DDBJ whole genome shotgun (WGS) entry which is preliminary data.</text>
</comment>
<feature type="binding site" evidence="8">
    <location>
        <position position="248"/>
    </location>
    <ligand>
        <name>substrate</name>
    </ligand>
</feature>
<comment type="pathway">
    <text evidence="8">Amino-acid biosynthesis; L-methionine biosynthesis via de novo pathway; O-acetyl-L-homoserine from L-homoserine: step 1/1.</text>
</comment>
<sequence>MPIRVPNQLPAADILQKENIFIMDEERAIKQDIRELKIAVLNLMPIKQDTEVQLLRLLGNTPLQIDITLLRPASHESKNTSSEYLNTFYKTFDEISEERFDGMIITGAPVEQIPFEEVTYWEELADIMEWTKTHVTSTFHICWGAQAGLYYHYGIKKFDLPAKRFGVFEHYKVGTGPLLYGLDDCVFIPHSRHTEISREEVKACNCVDILLDSEEAGIALAISKDGKQIFATGHAEYDPWTLGNEYRRDLDKGLPIQMPHHYFRDDDMDKGPDVKWRSHAYIMFSNWLNYYVYQVTPYKLDEIK</sequence>
<dbReference type="InterPro" id="IPR029062">
    <property type="entry name" value="Class_I_gatase-like"/>
</dbReference>
<protein>
    <recommendedName>
        <fullName evidence="8">Homoserine O-acetyltransferase</fullName>
        <shortName evidence="8">HAT</shortName>
        <ecNumber evidence="8">2.3.1.31</ecNumber>
    </recommendedName>
    <alternativeName>
        <fullName evidence="8">Homoserine transacetylase</fullName>
        <shortName evidence="8">HTA</shortName>
    </alternativeName>
</protein>
<dbReference type="Pfam" id="PF04204">
    <property type="entry name" value="HTS"/>
    <property type="match status" value="1"/>
</dbReference>
<evidence type="ECO:0000313" key="11">
    <source>
        <dbReference type="Proteomes" id="UP001169242"/>
    </source>
</evidence>
<dbReference type="PIRSF" id="PIRSF000450">
    <property type="entry name" value="H_ser_succinyltr"/>
    <property type="match status" value="1"/>
</dbReference>
<feature type="active site" description="Proton acceptor" evidence="8">
    <location>
        <position position="234"/>
    </location>
</feature>
<evidence type="ECO:0000313" key="10">
    <source>
        <dbReference type="EMBL" id="MDA3730188.1"/>
    </source>
</evidence>
<feature type="binding site" evidence="8">
    <location>
        <position position="163"/>
    </location>
    <ligand>
        <name>substrate</name>
    </ligand>
</feature>
<dbReference type="GO" id="GO:0004414">
    <property type="term" value="F:homoserine O-acetyltransferase activity"/>
    <property type="evidence" value="ECO:0007669"/>
    <property type="project" value="UniProtKB-EC"/>
</dbReference>
<dbReference type="CDD" id="cd03131">
    <property type="entry name" value="GATase1_HTS"/>
    <property type="match status" value="1"/>
</dbReference>
<comment type="subcellular location">
    <subcellularLocation>
        <location evidence="1 8">Cytoplasm</location>
    </subcellularLocation>
</comment>
<evidence type="ECO:0000256" key="9">
    <source>
        <dbReference type="PIRSR" id="PIRSR000450-1"/>
    </source>
</evidence>
<keyword evidence="11" id="KW-1185">Reference proteome</keyword>
<evidence type="ECO:0000256" key="5">
    <source>
        <dbReference type="ARBA" id="ARBA00023167"/>
    </source>
</evidence>
<dbReference type="GO" id="GO:0008899">
    <property type="term" value="F:homoserine O-succinyltransferase activity"/>
    <property type="evidence" value="ECO:0007669"/>
    <property type="project" value="UniProtKB-UniRule"/>
</dbReference>
<reference evidence="10" key="1">
    <citation type="journal article" date="2023" name="Int. J. Syst. Evol. Microbiol.">
        <title>&lt;i&gt;Holtiella tumoricola&lt;/i&gt; gen. nov. sp. nov., isolated from a human clinical sample.</title>
        <authorList>
            <person name="Allen-Vercoe E."/>
            <person name="Daigneault M.C."/>
            <person name="Vancuren S.J."/>
            <person name="Cochrane K."/>
            <person name="O'Neal L.L."/>
            <person name="Sankaranarayanan K."/>
            <person name="Lawson P.A."/>
        </authorList>
    </citation>
    <scope>NUCLEOTIDE SEQUENCE</scope>
    <source>
        <strain evidence="10">CC70A</strain>
    </source>
</reference>
<keyword evidence="3 8" id="KW-0028">Amino-acid biosynthesis</keyword>
<dbReference type="EC" id="2.3.1.31" evidence="8"/>